<evidence type="ECO:0000313" key="7">
    <source>
        <dbReference type="EMBL" id="MBC6610079.1"/>
    </source>
</evidence>
<evidence type="ECO:0000256" key="5">
    <source>
        <dbReference type="SAM" id="MobiDB-lite"/>
    </source>
</evidence>
<proteinExistence type="predicted"/>
<evidence type="ECO:0000313" key="8">
    <source>
        <dbReference type="Proteomes" id="UP000622017"/>
    </source>
</evidence>
<protein>
    <submittedName>
        <fullName evidence="7">DUF1232 domain-containing protein</fullName>
    </submittedName>
</protein>
<evidence type="ECO:0000256" key="3">
    <source>
        <dbReference type="ARBA" id="ARBA00022989"/>
    </source>
</evidence>
<dbReference type="Proteomes" id="UP000622017">
    <property type="component" value="Unassembled WGS sequence"/>
</dbReference>
<comment type="subcellular location">
    <subcellularLocation>
        <location evidence="1">Endomembrane system</location>
        <topology evidence="1">Multi-pass membrane protein</topology>
    </subcellularLocation>
</comment>
<evidence type="ECO:0000256" key="4">
    <source>
        <dbReference type="ARBA" id="ARBA00023136"/>
    </source>
</evidence>
<organism evidence="7 8">
    <name type="scientific">Hymenobacter citatus</name>
    <dbReference type="NCBI Taxonomy" id="2763506"/>
    <lineage>
        <taxon>Bacteria</taxon>
        <taxon>Pseudomonadati</taxon>
        <taxon>Bacteroidota</taxon>
        <taxon>Cytophagia</taxon>
        <taxon>Cytophagales</taxon>
        <taxon>Hymenobacteraceae</taxon>
        <taxon>Hymenobacter</taxon>
    </lineage>
</organism>
<dbReference type="EMBL" id="JACSCY010000002">
    <property type="protein sequence ID" value="MBC6610079.1"/>
    <property type="molecule type" value="Genomic_DNA"/>
</dbReference>
<evidence type="ECO:0000256" key="2">
    <source>
        <dbReference type="ARBA" id="ARBA00022692"/>
    </source>
</evidence>
<feature type="region of interest" description="Disordered" evidence="5">
    <location>
        <begin position="143"/>
        <end position="165"/>
    </location>
</feature>
<sequence>MATLAEKGFKIAKNAAFSAFMGRATKMLGKPFLVATALHDVAQKLDDQDSKKGPIQQVIDVGRLLIRLVTAFINGSYRELSKTTAISGLAVLLYVLSPIDLVPDALPILGFLDDAALIAWFMDRFRVELEHFKSWEETSAMVAEDAQAPARPNKELPAVAELGHS</sequence>
<evidence type="ECO:0000259" key="6">
    <source>
        <dbReference type="Pfam" id="PF06803"/>
    </source>
</evidence>
<dbReference type="RefSeq" id="WP_187318379.1">
    <property type="nucleotide sequence ID" value="NZ_JACSCY010000002.1"/>
</dbReference>
<dbReference type="InterPro" id="IPR010652">
    <property type="entry name" value="DUF1232"/>
</dbReference>
<feature type="domain" description="DUF1232" evidence="6">
    <location>
        <begin position="89"/>
        <end position="120"/>
    </location>
</feature>
<dbReference type="Pfam" id="PF06803">
    <property type="entry name" value="DUF1232"/>
    <property type="match status" value="1"/>
</dbReference>
<keyword evidence="2" id="KW-0812">Transmembrane</keyword>
<accession>A0ABR7MGT6</accession>
<gene>
    <name evidence="7" type="ORF">H8B15_04040</name>
</gene>
<reference evidence="7 8" key="1">
    <citation type="submission" date="2020-08" db="EMBL/GenBank/DDBJ databases">
        <title>Hymenobacter sp.</title>
        <authorList>
            <person name="Kim M.K."/>
        </authorList>
    </citation>
    <scope>NUCLEOTIDE SEQUENCE [LARGE SCALE GENOMIC DNA]</scope>
    <source>
        <strain evidence="7 8">BT507</strain>
    </source>
</reference>
<keyword evidence="4" id="KW-0472">Membrane</keyword>
<keyword evidence="3" id="KW-1133">Transmembrane helix</keyword>
<keyword evidence="8" id="KW-1185">Reference proteome</keyword>
<evidence type="ECO:0000256" key="1">
    <source>
        <dbReference type="ARBA" id="ARBA00004127"/>
    </source>
</evidence>
<name>A0ABR7MGT6_9BACT</name>
<comment type="caution">
    <text evidence="7">The sequence shown here is derived from an EMBL/GenBank/DDBJ whole genome shotgun (WGS) entry which is preliminary data.</text>
</comment>